<gene>
    <name evidence="2" type="ORF">PoB_000855300</name>
</gene>
<proteinExistence type="predicted"/>
<organism evidence="2 3">
    <name type="scientific">Plakobranchus ocellatus</name>
    <dbReference type="NCBI Taxonomy" id="259542"/>
    <lineage>
        <taxon>Eukaryota</taxon>
        <taxon>Metazoa</taxon>
        <taxon>Spiralia</taxon>
        <taxon>Lophotrochozoa</taxon>
        <taxon>Mollusca</taxon>
        <taxon>Gastropoda</taxon>
        <taxon>Heterobranchia</taxon>
        <taxon>Euthyneura</taxon>
        <taxon>Panpulmonata</taxon>
        <taxon>Sacoglossa</taxon>
        <taxon>Placobranchoidea</taxon>
        <taxon>Plakobranchidae</taxon>
        <taxon>Plakobranchus</taxon>
    </lineage>
</organism>
<keyword evidence="3" id="KW-1185">Reference proteome</keyword>
<evidence type="ECO:0000313" key="3">
    <source>
        <dbReference type="Proteomes" id="UP000735302"/>
    </source>
</evidence>
<feature type="region of interest" description="Disordered" evidence="1">
    <location>
        <begin position="158"/>
        <end position="185"/>
    </location>
</feature>
<protein>
    <submittedName>
        <fullName evidence="2">Uncharacterized protein</fullName>
    </submittedName>
</protein>
<comment type="caution">
    <text evidence="2">The sequence shown here is derived from an EMBL/GenBank/DDBJ whole genome shotgun (WGS) entry which is preliminary data.</text>
</comment>
<reference evidence="2 3" key="1">
    <citation type="journal article" date="2021" name="Elife">
        <title>Chloroplast acquisition without the gene transfer in kleptoplastic sea slugs, Plakobranchus ocellatus.</title>
        <authorList>
            <person name="Maeda T."/>
            <person name="Takahashi S."/>
            <person name="Yoshida T."/>
            <person name="Shimamura S."/>
            <person name="Takaki Y."/>
            <person name="Nagai Y."/>
            <person name="Toyoda A."/>
            <person name="Suzuki Y."/>
            <person name="Arimoto A."/>
            <person name="Ishii H."/>
            <person name="Satoh N."/>
            <person name="Nishiyama T."/>
            <person name="Hasebe M."/>
            <person name="Maruyama T."/>
            <person name="Minagawa J."/>
            <person name="Obokata J."/>
            <person name="Shigenobu S."/>
        </authorList>
    </citation>
    <scope>NUCLEOTIDE SEQUENCE [LARGE SCALE GENOMIC DNA]</scope>
</reference>
<dbReference type="Proteomes" id="UP000735302">
    <property type="component" value="Unassembled WGS sequence"/>
</dbReference>
<sequence>MTVLELLQEVIEIDLEEYHTPLHSAQMIIGFLGANNMNPVVWFSVWRAVMKEKFPQKGGIAIPDDIESEREFYGDVAAYRRLVQEQDEKIMFNAEPLEYNGELTSDVSDTEQAEKIGKSLANHIKRKQSKAYKRTRPTTLELSKAKCKLDFDTVYTVDSSPEQEIAGPLTSRQSSITEQQEEKTE</sequence>
<evidence type="ECO:0000256" key="1">
    <source>
        <dbReference type="SAM" id="MobiDB-lite"/>
    </source>
</evidence>
<name>A0AAV3YI04_9GAST</name>
<accession>A0AAV3YI04</accession>
<dbReference type="EMBL" id="BLXT01000975">
    <property type="protein sequence ID" value="GFN82047.1"/>
    <property type="molecule type" value="Genomic_DNA"/>
</dbReference>
<evidence type="ECO:0000313" key="2">
    <source>
        <dbReference type="EMBL" id="GFN82047.1"/>
    </source>
</evidence>
<dbReference type="AlphaFoldDB" id="A0AAV3YI04"/>